<protein>
    <submittedName>
        <fullName evidence="1">Uncharacterized protein</fullName>
    </submittedName>
</protein>
<dbReference type="EMBL" id="KB111232">
    <property type="protein sequence ID" value="ELK26154.1"/>
    <property type="molecule type" value="Genomic_DNA"/>
</dbReference>
<sequence length="51" mass="5746">MLLPTPRLQAIREDSRPEEAAVESVFTVALPKWGYSLLLSPSPTQLRHETI</sequence>
<gene>
    <name evidence="1" type="ORF">MDA_GLEAN10024559</name>
</gene>
<name>L5LIK6_MYODS</name>
<evidence type="ECO:0000313" key="2">
    <source>
        <dbReference type="Proteomes" id="UP000010556"/>
    </source>
</evidence>
<dbReference type="Proteomes" id="UP000010556">
    <property type="component" value="Unassembled WGS sequence"/>
</dbReference>
<reference evidence="2" key="1">
    <citation type="journal article" date="2013" name="Science">
        <title>Comparative analysis of bat genomes provides insight into the evolution of flight and immunity.</title>
        <authorList>
            <person name="Zhang G."/>
            <person name="Cowled C."/>
            <person name="Shi Z."/>
            <person name="Huang Z."/>
            <person name="Bishop-Lilly K.A."/>
            <person name="Fang X."/>
            <person name="Wynne J.W."/>
            <person name="Xiong Z."/>
            <person name="Baker M.L."/>
            <person name="Zhao W."/>
            <person name="Tachedjian M."/>
            <person name="Zhu Y."/>
            <person name="Zhou P."/>
            <person name="Jiang X."/>
            <person name="Ng J."/>
            <person name="Yang L."/>
            <person name="Wu L."/>
            <person name="Xiao J."/>
            <person name="Feng Y."/>
            <person name="Chen Y."/>
            <person name="Sun X."/>
            <person name="Zhang Y."/>
            <person name="Marsh G.A."/>
            <person name="Crameri G."/>
            <person name="Broder C.C."/>
            <person name="Frey K.G."/>
            <person name="Wang L.F."/>
            <person name="Wang J."/>
        </authorList>
    </citation>
    <scope>NUCLEOTIDE SEQUENCE [LARGE SCALE GENOMIC DNA]</scope>
</reference>
<accession>L5LIK6</accession>
<proteinExistence type="predicted"/>
<organism evidence="1 2">
    <name type="scientific">Myotis davidii</name>
    <name type="common">David's myotis</name>
    <dbReference type="NCBI Taxonomy" id="225400"/>
    <lineage>
        <taxon>Eukaryota</taxon>
        <taxon>Metazoa</taxon>
        <taxon>Chordata</taxon>
        <taxon>Craniata</taxon>
        <taxon>Vertebrata</taxon>
        <taxon>Euteleostomi</taxon>
        <taxon>Mammalia</taxon>
        <taxon>Eutheria</taxon>
        <taxon>Laurasiatheria</taxon>
        <taxon>Chiroptera</taxon>
        <taxon>Yangochiroptera</taxon>
        <taxon>Vespertilionidae</taxon>
        <taxon>Myotis</taxon>
    </lineage>
</organism>
<dbReference type="AlphaFoldDB" id="L5LIK6"/>
<evidence type="ECO:0000313" key="1">
    <source>
        <dbReference type="EMBL" id="ELK26154.1"/>
    </source>
</evidence>
<keyword evidence="2" id="KW-1185">Reference proteome</keyword>